<dbReference type="AlphaFoldDB" id="A0AAD5QXX7"/>
<feature type="region of interest" description="Disordered" evidence="1">
    <location>
        <begin position="117"/>
        <end position="146"/>
    </location>
</feature>
<comment type="caution">
    <text evidence="2">The sequence shown here is derived from an EMBL/GenBank/DDBJ whole genome shotgun (WGS) entry which is preliminary data.</text>
</comment>
<feature type="non-terminal residue" evidence="2">
    <location>
        <position position="1"/>
    </location>
</feature>
<dbReference type="EMBL" id="JAHQIW010005381">
    <property type="protein sequence ID" value="KAJ1365874.1"/>
    <property type="molecule type" value="Genomic_DNA"/>
</dbReference>
<evidence type="ECO:0000313" key="2">
    <source>
        <dbReference type="EMBL" id="KAJ1365874.1"/>
    </source>
</evidence>
<reference evidence="2" key="1">
    <citation type="submission" date="2021-06" db="EMBL/GenBank/DDBJ databases">
        <title>Parelaphostrongylus tenuis whole genome reference sequence.</title>
        <authorList>
            <person name="Garwood T.J."/>
            <person name="Larsen P.A."/>
            <person name="Fountain-Jones N.M."/>
            <person name="Garbe J.R."/>
            <person name="Macchietto M.G."/>
            <person name="Kania S.A."/>
            <person name="Gerhold R.W."/>
            <person name="Richards J.E."/>
            <person name="Wolf T.M."/>
        </authorList>
    </citation>
    <scope>NUCLEOTIDE SEQUENCE</scope>
    <source>
        <strain evidence="2">MNPRO001-30</strain>
        <tissue evidence="2">Meninges</tissue>
    </source>
</reference>
<protein>
    <submittedName>
        <fullName evidence="2">Uncharacterized protein</fullName>
    </submittedName>
</protein>
<feature type="region of interest" description="Disordered" evidence="1">
    <location>
        <begin position="1"/>
        <end position="32"/>
    </location>
</feature>
<accession>A0AAD5QXX7</accession>
<gene>
    <name evidence="2" type="ORF">KIN20_026336</name>
</gene>
<evidence type="ECO:0000313" key="3">
    <source>
        <dbReference type="Proteomes" id="UP001196413"/>
    </source>
</evidence>
<proteinExistence type="predicted"/>
<keyword evidence="3" id="KW-1185">Reference proteome</keyword>
<dbReference type="Proteomes" id="UP001196413">
    <property type="component" value="Unassembled WGS sequence"/>
</dbReference>
<name>A0AAD5QXX7_PARTN</name>
<evidence type="ECO:0000256" key="1">
    <source>
        <dbReference type="SAM" id="MobiDB-lite"/>
    </source>
</evidence>
<sequence>YDYSGQFLHPPGDPLPQNAPSAPSGVTHPNSQGIYGSLETNRLHSPGRHPDRSVLSGGNITLHYATVNLQEGALMLGNHVFPRSRPLLNQNSYNNQGLAIVNEIAAFSTAVEENELSQTTSVDVPPTQIKDSPPHLQSASPREQPSKHCALSLIQPEPNPPATLFMCAAVAIFHPDDPSQHIKALASLDSGFNRSYIIKEVANALNLSL</sequence>
<organism evidence="2 3">
    <name type="scientific">Parelaphostrongylus tenuis</name>
    <name type="common">Meningeal worm</name>
    <dbReference type="NCBI Taxonomy" id="148309"/>
    <lineage>
        <taxon>Eukaryota</taxon>
        <taxon>Metazoa</taxon>
        <taxon>Ecdysozoa</taxon>
        <taxon>Nematoda</taxon>
        <taxon>Chromadorea</taxon>
        <taxon>Rhabditida</taxon>
        <taxon>Rhabditina</taxon>
        <taxon>Rhabditomorpha</taxon>
        <taxon>Strongyloidea</taxon>
        <taxon>Metastrongylidae</taxon>
        <taxon>Parelaphostrongylus</taxon>
    </lineage>
</organism>